<feature type="region of interest" description="Disordered" evidence="1">
    <location>
        <begin position="50"/>
        <end position="72"/>
    </location>
</feature>
<protein>
    <submittedName>
        <fullName evidence="3">Uncharacterized protein</fullName>
    </submittedName>
</protein>
<evidence type="ECO:0000256" key="2">
    <source>
        <dbReference type="SAM" id="SignalP"/>
    </source>
</evidence>
<feature type="compositionally biased region" description="Basic and acidic residues" evidence="1">
    <location>
        <begin position="50"/>
        <end position="62"/>
    </location>
</feature>
<proteinExistence type="predicted"/>
<evidence type="ECO:0000313" key="3">
    <source>
        <dbReference type="EMBL" id="WOO79336.1"/>
    </source>
</evidence>
<dbReference type="EMBL" id="CP086715">
    <property type="protein sequence ID" value="WOO79336.1"/>
    <property type="molecule type" value="Genomic_DNA"/>
</dbReference>
<name>A0AAF0Y7V5_9TREE</name>
<dbReference type="Proteomes" id="UP000827549">
    <property type="component" value="Chromosome 2"/>
</dbReference>
<keyword evidence="4" id="KW-1185">Reference proteome</keyword>
<feature type="chain" id="PRO_5042196432" evidence="2">
    <location>
        <begin position="20"/>
        <end position="167"/>
    </location>
</feature>
<keyword evidence="2" id="KW-0732">Signal</keyword>
<evidence type="ECO:0000313" key="4">
    <source>
        <dbReference type="Proteomes" id="UP000827549"/>
    </source>
</evidence>
<dbReference type="AlphaFoldDB" id="A0AAF0Y7V5"/>
<gene>
    <name evidence="3" type="ORF">LOC62_02G002860</name>
</gene>
<evidence type="ECO:0000256" key="1">
    <source>
        <dbReference type="SAM" id="MobiDB-lite"/>
    </source>
</evidence>
<feature type="compositionally biased region" description="Basic and acidic residues" evidence="1">
    <location>
        <begin position="122"/>
        <end position="135"/>
    </location>
</feature>
<feature type="signal peptide" evidence="2">
    <location>
        <begin position="1"/>
        <end position="19"/>
    </location>
</feature>
<accession>A0AAF0Y7V5</accession>
<dbReference type="GeneID" id="87806107"/>
<sequence length="167" mass="17380">MKTTTAIVTGLTAASIVAAAPTADNDAAPKKRDAATGPSEDWVARIRVEREEPPTPVLRREPVMSSDGGLNSTIMKTSTLVTTLAIVSVATAAPTPTTPDASLERKDAGPDASSEDSFTHTLVERDGPNPVERGDSYAVPGAVGGPPVPCYTKLPGTDYCPPHCRQQ</sequence>
<organism evidence="3 4">
    <name type="scientific">Vanrija pseudolonga</name>
    <dbReference type="NCBI Taxonomy" id="143232"/>
    <lineage>
        <taxon>Eukaryota</taxon>
        <taxon>Fungi</taxon>
        <taxon>Dikarya</taxon>
        <taxon>Basidiomycota</taxon>
        <taxon>Agaricomycotina</taxon>
        <taxon>Tremellomycetes</taxon>
        <taxon>Trichosporonales</taxon>
        <taxon>Trichosporonaceae</taxon>
        <taxon>Vanrija</taxon>
    </lineage>
</organism>
<feature type="region of interest" description="Disordered" evidence="1">
    <location>
        <begin position="92"/>
        <end position="148"/>
    </location>
</feature>
<dbReference type="RefSeq" id="XP_062625368.1">
    <property type="nucleotide sequence ID" value="XM_062769384.1"/>
</dbReference>
<reference evidence="3" key="1">
    <citation type="submission" date="2023-10" db="EMBL/GenBank/DDBJ databases">
        <authorList>
            <person name="Noh H."/>
        </authorList>
    </citation>
    <scope>NUCLEOTIDE SEQUENCE</scope>
    <source>
        <strain evidence="3">DUCC4014</strain>
    </source>
</reference>